<proteinExistence type="inferred from homology"/>
<evidence type="ECO:0000256" key="5">
    <source>
        <dbReference type="ARBA" id="ARBA00023136"/>
    </source>
</evidence>
<keyword evidence="3 7" id="KW-0375">Hydrogen ion transport</keyword>
<evidence type="ECO:0000313" key="9">
    <source>
        <dbReference type="Proteomes" id="UP000321332"/>
    </source>
</evidence>
<dbReference type="GO" id="GO:0046933">
    <property type="term" value="F:proton-transporting ATP synthase activity, rotational mechanism"/>
    <property type="evidence" value="ECO:0007669"/>
    <property type="project" value="UniProtKB-UniRule"/>
</dbReference>
<dbReference type="Pfam" id="PF00213">
    <property type="entry name" value="OSCP"/>
    <property type="match status" value="1"/>
</dbReference>
<keyword evidence="7" id="KW-0139">CF(1)</keyword>
<dbReference type="AlphaFoldDB" id="A0AAE6IJ81"/>
<comment type="subcellular location">
    <subcellularLocation>
        <location evidence="7">Cell membrane</location>
        <topology evidence="7">Peripheral membrane protein</topology>
    </subcellularLocation>
    <subcellularLocation>
        <location evidence="1">Membrane</location>
    </subcellularLocation>
</comment>
<comment type="function">
    <text evidence="7">F(1)F(0) ATP synthase produces ATP from ADP in the presence of a proton or sodium gradient. F-type ATPases consist of two structural domains, F(1) containing the extramembraneous catalytic core and F(0) containing the membrane proton channel, linked together by a central stalk and a peripheral stalk. During catalysis, ATP synthesis in the catalytic domain of F(1) is coupled via a rotary mechanism of the central stalk subunits to proton translocation.</text>
</comment>
<dbReference type="GO" id="GO:0045259">
    <property type="term" value="C:proton-transporting ATP synthase complex"/>
    <property type="evidence" value="ECO:0007669"/>
    <property type="project" value="UniProtKB-KW"/>
</dbReference>
<dbReference type="NCBIfam" id="TIGR01145">
    <property type="entry name" value="ATP_synt_delta"/>
    <property type="match status" value="1"/>
</dbReference>
<dbReference type="EMBL" id="CP042374">
    <property type="protein sequence ID" value="QEA33401.1"/>
    <property type="molecule type" value="Genomic_DNA"/>
</dbReference>
<keyword evidence="6 7" id="KW-0066">ATP synthesis</keyword>
<dbReference type="GO" id="GO:0005886">
    <property type="term" value="C:plasma membrane"/>
    <property type="evidence" value="ECO:0007669"/>
    <property type="project" value="UniProtKB-SubCell"/>
</dbReference>
<evidence type="ECO:0000313" key="8">
    <source>
        <dbReference type="EMBL" id="QEA33401.1"/>
    </source>
</evidence>
<dbReference type="RefSeq" id="WP_014973656.1">
    <property type="nucleotide sequence ID" value="NZ_BPKR01000015.1"/>
</dbReference>
<evidence type="ECO:0000256" key="6">
    <source>
        <dbReference type="ARBA" id="ARBA00023310"/>
    </source>
</evidence>
<protein>
    <recommendedName>
        <fullName evidence="7">ATP synthase subunit delta</fullName>
    </recommendedName>
    <alternativeName>
        <fullName evidence="7">ATP synthase F(1) sector subunit delta</fullName>
    </alternativeName>
    <alternativeName>
        <fullName evidence="7">F-type ATPase subunit delta</fullName>
        <shortName evidence="7">F-ATPase subunit delta</shortName>
    </alternativeName>
</protein>
<evidence type="ECO:0000256" key="2">
    <source>
        <dbReference type="ARBA" id="ARBA00022448"/>
    </source>
</evidence>
<comment type="similarity">
    <text evidence="7">Belongs to the ATPase delta chain family.</text>
</comment>
<dbReference type="Proteomes" id="UP000321332">
    <property type="component" value="Chromosome"/>
</dbReference>
<dbReference type="InterPro" id="IPR000711">
    <property type="entry name" value="ATPase_OSCP/dsu"/>
</dbReference>
<dbReference type="GeneID" id="61186947"/>
<keyword evidence="4 7" id="KW-0406">Ion transport</keyword>
<reference evidence="8 9" key="1">
    <citation type="submission" date="2019-06" db="EMBL/GenBank/DDBJ databases">
        <title>Genome analyses of bacteria isolated from kimchi.</title>
        <authorList>
            <person name="Lee S."/>
            <person name="Ahn S."/>
            <person name="Roh S."/>
        </authorList>
    </citation>
    <scope>NUCLEOTIDE SEQUENCE [LARGE SCALE GENOMIC DNA]</scope>
    <source>
        <strain evidence="8 9">CBA3620</strain>
    </source>
</reference>
<dbReference type="InterPro" id="IPR026015">
    <property type="entry name" value="ATP_synth_OSCP/delta_N_sf"/>
</dbReference>
<evidence type="ECO:0000256" key="4">
    <source>
        <dbReference type="ARBA" id="ARBA00023065"/>
    </source>
</evidence>
<dbReference type="HAMAP" id="MF_01416">
    <property type="entry name" value="ATP_synth_delta_bact"/>
    <property type="match status" value="1"/>
</dbReference>
<dbReference type="PANTHER" id="PTHR11910">
    <property type="entry name" value="ATP SYNTHASE DELTA CHAIN"/>
    <property type="match status" value="1"/>
</dbReference>
<evidence type="ECO:0000256" key="3">
    <source>
        <dbReference type="ARBA" id="ARBA00022781"/>
    </source>
</evidence>
<name>A0AAE6IJ81_LEUCA</name>
<organism evidence="8 9">
    <name type="scientific">Leuconostoc carnosum</name>
    <dbReference type="NCBI Taxonomy" id="1252"/>
    <lineage>
        <taxon>Bacteria</taxon>
        <taxon>Bacillati</taxon>
        <taxon>Bacillota</taxon>
        <taxon>Bacilli</taxon>
        <taxon>Lactobacillales</taxon>
        <taxon>Lactobacillaceae</taxon>
        <taxon>Leuconostoc</taxon>
    </lineage>
</organism>
<gene>
    <name evidence="7" type="primary">atpH</name>
    <name evidence="8" type="ORF">FGL89_04255</name>
</gene>
<comment type="function">
    <text evidence="7">This protein is part of the stalk that links CF(0) to CF(1). It either transmits conformational changes from CF(0) to CF(1) or is implicated in proton conduction.</text>
</comment>
<dbReference type="OMA" id="MVDNIQD"/>
<accession>A0AAE6IJ81</accession>
<dbReference type="PRINTS" id="PR00125">
    <property type="entry name" value="ATPASEDELTA"/>
</dbReference>
<dbReference type="Gene3D" id="1.10.520.20">
    <property type="entry name" value="N-terminal domain of the delta subunit of the F1F0-ATP synthase"/>
    <property type="match status" value="1"/>
</dbReference>
<keyword evidence="5 7" id="KW-0472">Membrane</keyword>
<evidence type="ECO:0000256" key="7">
    <source>
        <dbReference type="HAMAP-Rule" id="MF_01416"/>
    </source>
</evidence>
<keyword evidence="2 7" id="KW-0813">Transport</keyword>
<dbReference type="SUPFAM" id="SSF47928">
    <property type="entry name" value="N-terminal domain of the delta subunit of the F1F0-ATP synthase"/>
    <property type="match status" value="1"/>
</dbReference>
<sequence length="180" mass="19539">MAKNLKDIADQYAKAIFELSSEQNNVAETQLDLNALKTVFNDNPNFVVVVTSRDVDVALRDNLLQTLTNGTSEPIENLVKLLAYNDRLDILPLIVDAFNEQYNEVNGIVDAIATTAVPLDEARLNKLATVFASKTGAKQVNLKNVVDEGILGGVILQSQSALVDGSLRTKIAKMKAQLLG</sequence>
<keyword evidence="7" id="KW-1003">Cell membrane</keyword>
<evidence type="ECO:0000256" key="1">
    <source>
        <dbReference type="ARBA" id="ARBA00004370"/>
    </source>
</evidence>